<feature type="compositionally biased region" description="Basic residues" evidence="1">
    <location>
        <begin position="22"/>
        <end position="33"/>
    </location>
</feature>
<name>A0A914VXX8_9BILA</name>
<dbReference type="WBParaSite" id="PSAMB.scaffold2623size43339.g18597.t1">
    <property type="protein sequence ID" value="PSAMB.scaffold2623size43339.g18597.t1"/>
    <property type="gene ID" value="PSAMB.scaffold2623size43339.g18597"/>
</dbReference>
<keyword evidence="2" id="KW-1185">Reference proteome</keyword>
<dbReference type="Proteomes" id="UP000887566">
    <property type="component" value="Unplaced"/>
</dbReference>
<evidence type="ECO:0000313" key="2">
    <source>
        <dbReference type="Proteomes" id="UP000887566"/>
    </source>
</evidence>
<organism evidence="2 3">
    <name type="scientific">Plectus sambesii</name>
    <dbReference type="NCBI Taxonomy" id="2011161"/>
    <lineage>
        <taxon>Eukaryota</taxon>
        <taxon>Metazoa</taxon>
        <taxon>Ecdysozoa</taxon>
        <taxon>Nematoda</taxon>
        <taxon>Chromadorea</taxon>
        <taxon>Plectida</taxon>
        <taxon>Plectina</taxon>
        <taxon>Plectoidea</taxon>
        <taxon>Plectidae</taxon>
        <taxon>Plectus</taxon>
    </lineage>
</organism>
<dbReference type="AlphaFoldDB" id="A0A914VXX8"/>
<feature type="compositionally biased region" description="Basic and acidic residues" evidence="1">
    <location>
        <begin position="1"/>
        <end position="19"/>
    </location>
</feature>
<accession>A0A914VXX8</accession>
<feature type="region of interest" description="Disordered" evidence="1">
    <location>
        <begin position="1"/>
        <end position="63"/>
    </location>
</feature>
<protein>
    <submittedName>
        <fullName evidence="3">Uncharacterized protein</fullName>
    </submittedName>
</protein>
<evidence type="ECO:0000256" key="1">
    <source>
        <dbReference type="SAM" id="MobiDB-lite"/>
    </source>
</evidence>
<feature type="region of interest" description="Disordered" evidence="1">
    <location>
        <begin position="86"/>
        <end position="114"/>
    </location>
</feature>
<evidence type="ECO:0000313" key="3">
    <source>
        <dbReference type="WBParaSite" id="PSAMB.scaffold2623size43339.g18597.t1"/>
    </source>
</evidence>
<sequence>MNHADTRAKTKRAVCERGLRPSARRRPAMRPRAPRPTIRQPRRGHQPAVASAAAQTARRRPRGRAFYQHRVASLAHTMPRRCSTATHNINRANKPTPCLSTNATPFLRPPPTSS</sequence>
<feature type="compositionally biased region" description="Polar residues" evidence="1">
    <location>
        <begin position="86"/>
        <end position="104"/>
    </location>
</feature>
<proteinExistence type="predicted"/>
<reference evidence="3" key="1">
    <citation type="submission" date="2022-11" db="UniProtKB">
        <authorList>
            <consortium name="WormBaseParasite"/>
        </authorList>
    </citation>
    <scope>IDENTIFICATION</scope>
</reference>